<feature type="domain" description="Nuclear Testis protein N-terminal" evidence="3">
    <location>
        <begin position="298"/>
        <end position="737"/>
    </location>
</feature>
<dbReference type="EMBL" id="JBBHLL010000477">
    <property type="protein sequence ID" value="KAK7802108.1"/>
    <property type="molecule type" value="Genomic_DNA"/>
</dbReference>
<gene>
    <name evidence="4" type="ORF">U0070_006211</name>
</gene>
<protein>
    <recommendedName>
        <fullName evidence="3">Nuclear Testis protein N-terminal domain-containing protein</fullName>
    </recommendedName>
</protein>
<keyword evidence="5" id="KW-1185">Reference proteome</keyword>
<feature type="compositionally biased region" description="Basic residues" evidence="2">
    <location>
        <begin position="722"/>
        <end position="740"/>
    </location>
</feature>
<evidence type="ECO:0000256" key="2">
    <source>
        <dbReference type="SAM" id="MobiDB-lite"/>
    </source>
</evidence>
<dbReference type="InterPro" id="IPR024310">
    <property type="entry name" value="NUT"/>
</dbReference>
<name>A0AAW0HHS1_MYOGA</name>
<dbReference type="Proteomes" id="UP001488838">
    <property type="component" value="Unassembled WGS sequence"/>
</dbReference>
<accession>A0AAW0HHS1</accession>
<feature type="region of interest" description="Disordered" evidence="2">
    <location>
        <begin position="656"/>
        <end position="740"/>
    </location>
</feature>
<feature type="region of interest" description="Disordered" evidence="2">
    <location>
        <begin position="355"/>
        <end position="379"/>
    </location>
</feature>
<comment type="caution">
    <text evidence="4">The sequence shown here is derived from an EMBL/GenBank/DDBJ whole genome shotgun (WGS) entry which is preliminary data.</text>
</comment>
<sequence length="740" mass="81093">MTVNPVASMPTFATLPVLPPAPQPAPQLFWEPPAPLMTVGISPRNPLVLSALPGMSLVAEDGSTALGTAVPLNIVQVGTPGRPVQPVHNANVVLTQVPLNCNVPGAQGGSVGHPASLFLTTPAANTFINTPIASAVQSQDGTWVLGPHPPTTQPVVQLVSVRSPVNSAPPPKGAYGQSGPANVQSNSPEYLSKPDSVYGNFRRWQLLKTLVQRHLSQTPDVAAFSCFLIPVLRSLARRKPTMTVEEGLWRGLQEWQCTSNYDRMIFFEMAEKPSQDPDPAYMTTFSNLLCWALATFISRFSEFESAEEMENARLEMEASRLEIMRSVQCQFLATTARQDPPRPPAPEVVEEPVCNSTKTVPKDDPAHLPGLRDGQLSKTKAPVEIPPEAVQEYMDIMDWLERLPQPFTREPMEKEEEESSGLEQEDDLYTDAGLLNYIDELCSQKHFVEQVEAIINPQFVAEILSSKPEMDILALMKALEYEEEVTVKQLLETLKKKGCKAPPLNQDASQILDNASILTVSQGAERDGHGPQRGASAQKDSSQMAFLDQQCPEDTNAKIWGPRPSVLPDSQCLTSLVDIRSTVTDCGKEAYPQSPGSRCGVNPREVPATEELHESLGRTIDDKEELHSLSFLLCSQYNLVPWKLASHLFPYADFSDSDSIPEPSSPKIRGFSPDPSLMAKSKKRALLGGLTPMAKRSDPGPGHGVCEGPLSALELAQPLQAQKRKHESLGTRKRKRKKRH</sequence>
<feature type="domain" description="Nuclear Testis protein N-terminal" evidence="3">
    <location>
        <begin position="1"/>
        <end position="272"/>
    </location>
</feature>
<reference evidence="4 5" key="1">
    <citation type="journal article" date="2023" name="bioRxiv">
        <title>Conserved and derived expression patterns and positive selection on dental genes reveal complex evolutionary context of ever-growing rodent molars.</title>
        <authorList>
            <person name="Calamari Z.T."/>
            <person name="Song A."/>
            <person name="Cohen E."/>
            <person name="Akter M."/>
            <person name="Roy R.D."/>
            <person name="Hallikas O."/>
            <person name="Christensen M.M."/>
            <person name="Li P."/>
            <person name="Marangoni P."/>
            <person name="Jernvall J."/>
            <person name="Klein O.D."/>
        </authorList>
    </citation>
    <scope>NUCLEOTIDE SEQUENCE [LARGE SCALE GENOMIC DNA]</scope>
    <source>
        <strain evidence="4">V071</strain>
    </source>
</reference>
<evidence type="ECO:0000259" key="3">
    <source>
        <dbReference type="Pfam" id="PF12881"/>
    </source>
</evidence>
<evidence type="ECO:0000256" key="1">
    <source>
        <dbReference type="ARBA" id="ARBA00010586"/>
    </source>
</evidence>
<dbReference type="PANTHER" id="PTHR22879:SF14">
    <property type="entry name" value="NUT FAMILY MEMBER 2A-RELATED"/>
    <property type="match status" value="1"/>
</dbReference>
<dbReference type="InterPro" id="IPR024309">
    <property type="entry name" value="NUT_N"/>
</dbReference>
<evidence type="ECO:0000313" key="4">
    <source>
        <dbReference type="EMBL" id="KAK7802108.1"/>
    </source>
</evidence>
<dbReference type="PANTHER" id="PTHR22879">
    <property type="entry name" value="NUT FAMILY MEMBER 1"/>
    <property type="match status" value="1"/>
</dbReference>
<feature type="compositionally biased region" description="Low complexity" evidence="2">
    <location>
        <begin position="656"/>
        <end position="666"/>
    </location>
</feature>
<comment type="similarity">
    <text evidence="1">Belongs to the NUT family.</text>
</comment>
<organism evidence="4 5">
    <name type="scientific">Myodes glareolus</name>
    <name type="common">Bank vole</name>
    <name type="synonym">Clethrionomys glareolus</name>
    <dbReference type="NCBI Taxonomy" id="447135"/>
    <lineage>
        <taxon>Eukaryota</taxon>
        <taxon>Metazoa</taxon>
        <taxon>Chordata</taxon>
        <taxon>Craniata</taxon>
        <taxon>Vertebrata</taxon>
        <taxon>Euteleostomi</taxon>
        <taxon>Mammalia</taxon>
        <taxon>Eutheria</taxon>
        <taxon>Euarchontoglires</taxon>
        <taxon>Glires</taxon>
        <taxon>Rodentia</taxon>
        <taxon>Myomorpha</taxon>
        <taxon>Muroidea</taxon>
        <taxon>Cricetidae</taxon>
        <taxon>Arvicolinae</taxon>
        <taxon>Myodes</taxon>
    </lineage>
</organism>
<dbReference type="AlphaFoldDB" id="A0AAW0HHS1"/>
<dbReference type="Pfam" id="PF12881">
    <property type="entry name" value="NUT"/>
    <property type="match status" value="2"/>
</dbReference>
<proteinExistence type="inferred from homology"/>
<feature type="region of interest" description="Disordered" evidence="2">
    <location>
        <begin position="522"/>
        <end position="544"/>
    </location>
</feature>
<evidence type="ECO:0000313" key="5">
    <source>
        <dbReference type="Proteomes" id="UP001488838"/>
    </source>
</evidence>